<feature type="transmembrane region" description="Helical" evidence="1">
    <location>
        <begin position="45"/>
        <end position="64"/>
    </location>
</feature>
<dbReference type="AlphaFoldDB" id="A0A4S8QRF5"/>
<dbReference type="PANTHER" id="PTHR35041">
    <property type="entry name" value="MEDIATOR OF RNA POLYMERASE II TRANSCRIPTION SUBUNIT 1"/>
    <property type="match status" value="1"/>
</dbReference>
<keyword evidence="1" id="KW-1133">Transmembrane helix</keyword>
<accession>A0A4S8QRF5</accession>
<dbReference type="PANTHER" id="PTHR35041:SF6">
    <property type="entry name" value="FORMYLMETHIONINE DEFORMYLASE-LIKE PROTEIN-RELATED"/>
    <property type="match status" value="1"/>
</dbReference>
<dbReference type="Proteomes" id="UP000308671">
    <property type="component" value="Unassembled WGS sequence"/>
</dbReference>
<keyword evidence="3" id="KW-1185">Reference proteome</keyword>
<gene>
    <name evidence="2" type="ORF">BGAL_0290g00090</name>
</gene>
<dbReference type="EMBL" id="PQXL01000290">
    <property type="protein sequence ID" value="THV47763.1"/>
    <property type="molecule type" value="Genomic_DNA"/>
</dbReference>
<organism evidence="2 3">
    <name type="scientific">Botrytis galanthina</name>
    <dbReference type="NCBI Taxonomy" id="278940"/>
    <lineage>
        <taxon>Eukaryota</taxon>
        <taxon>Fungi</taxon>
        <taxon>Dikarya</taxon>
        <taxon>Ascomycota</taxon>
        <taxon>Pezizomycotina</taxon>
        <taxon>Leotiomycetes</taxon>
        <taxon>Helotiales</taxon>
        <taxon>Sclerotiniaceae</taxon>
        <taxon>Botrytis</taxon>
    </lineage>
</organism>
<keyword evidence="1" id="KW-0812">Transmembrane</keyword>
<evidence type="ECO:0000313" key="3">
    <source>
        <dbReference type="Proteomes" id="UP000308671"/>
    </source>
</evidence>
<dbReference type="OrthoDB" id="5322539at2759"/>
<name>A0A4S8QRF5_9HELO</name>
<keyword evidence="1" id="KW-0472">Membrane</keyword>
<evidence type="ECO:0000256" key="1">
    <source>
        <dbReference type="SAM" id="Phobius"/>
    </source>
</evidence>
<sequence length="156" mass="17477">MCRNQTLNRAIEDLYENFILSGHVNGHSQEIKIRQCNMWKINKDLMLSYSIAAFMASLCIIVSISSCISNGVIHSTAFSALVATTCNPKLDALYKGHCMGPLPIDKEMAKTRLRFGELEKDAMEEMAGMDGSVEVEHLGFGFKDHVMRLRKPGFFV</sequence>
<comment type="caution">
    <text evidence="2">The sequence shown here is derived from an EMBL/GenBank/DDBJ whole genome shotgun (WGS) entry which is preliminary data.</text>
</comment>
<proteinExistence type="predicted"/>
<protein>
    <submittedName>
        <fullName evidence="2">Uncharacterized protein</fullName>
    </submittedName>
</protein>
<evidence type="ECO:0000313" key="2">
    <source>
        <dbReference type="EMBL" id="THV47763.1"/>
    </source>
</evidence>
<reference evidence="2 3" key="1">
    <citation type="submission" date="2017-12" db="EMBL/GenBank/DDBJ databases">
        <title>Comparative genomics of Botrytis spp.</title>
        <authorList>
            <person name="Valero-Jimenez C.A."/>
            <person name="Tapia P."/>
            <person name="Veloso J."/>
            <person name="Silva-Moreno E."/>
            <person name="Staats M."/>
            <person name="Valdes J.H."/>
            <person name="Van Kan J.A.L."/>
        </authorList>
    </citation>
    <scope>NUCLEOTIDE SEQUENCE [LARGE SCALE GENOMIC DNA]</scope>
    <source>
        <strain evidence="2 3">MUCL435</strain>
    </source>
</reference>